<evidence type="ECO:0000313" key="1">
    <source>
        <dbReference type="EMBL" id="GHG61838.1"/>
    </source>
</evidence>
<dbReference type="Proteomes" id="UP000619355">
    <property type="component" value="Unassembled WGS sequence"/>
</dbReference>
<evidence type="ECO:0000313" key="2">
    <source>
        <dbReference type="Proteomes" id="UP000619355"/>
    </source>
</evidence>
<keyword evidence="2" id="KW-1185">Reference proteome</keyword>
<name>A0A919KE21_9ACTN</name>
<dbReference type="EMBL" id="BNBF01000017">
    <property type="protein sequence ID" value="GHG61838.1"/>
    <property type="molecule type" value="Genomic_DNA"/>
</dbReference>
<organism evidence="1 2">
    <name type="scientific">Streptomyces capoamus</name>
    <dbReference type="NCBI Taxonomy" id="68183"/>
    <lineage>
        <taxon>Bacteria</taxon>
        <taxon>Bacillati</taxon>
        <taxon>Actinomycetota</taxon>
        <taxon>Actinomycetes</taxon>
        <taxon>Kitasatosporales</taxon>
        <taxon>Streptomycetaceae</taxon>
        <taxon>Streptomyces</taxon>
    </lineage>
</organism>
<protein>
    <recommendedName>
        <fullName evidence="3">Transposase</fullName>
    </recommendedName>
</protein>
<proteinExistence type="predicted"/>
<sequence>MTARVLVGGLFVDCGDGFENKNGDRAGQITYRRAPRARYECLRCQTVEGPVSGAAAVKRFVATIRTIHVCRTGAQPLAA</sequence>
<comment type="caution">
    <text evidence="1">The sequence shown here is derived from an EMBL/GenBank/DDBJ whole genome shotgun (WGS) entry which is preliminary data.</text>
</comment>
<dbReference type="RefSeq" id="WP_189984568.1">
    <property type="nucleotide sequence ID" value="NZ_BNBF01000017.1"/>
</dbReference>
<gene>
    <name evidence="1" type="ORF">GCM10018980_51310</name>
</gene>
<accession>A0A919KE21</accession>
<evidence type="ECO:0008006" key="3">
    <source>
        <dbReference type="Google" id="ProtNLM"/>
    </source>
</evidence>
<reference evidence="2" key="1">
    <citation type="journal article" date="2019" name="Int. J. Syst. Evol. Microbiol.">
        <title>The Global Catalogue of Microorganisms (GCM) 10K type strain sequencing project: providing services to taxonomists for standard genome sequencing and annotation.</title>
        <authorList>
            <consortium name="The Broad Institute Genomics Platform"/>
            <consortium name="The Broad Institute Genome Sequencing Center for Infectious Disease"/>
            <person name="Wu L."/>
            <person name="Ma J."/>
        </authorList>
    </citation>
    <scope>NUCLEOTIDE SEQUENCE [LARGE SCALE GENOMIC DNA]</scope>
    <source>
        <strain evidence="2">JCM 4253</strain>
    </source>
</reference>
<dbReference type="AlphaFoldDB" id="A0A919KE21"/>